<dbReference type="AlphaFoldDB" id="A0A964RLB4"/>
<feature type="domain" description="Cell wall hydrolase SleB" evidence="2">
    <location>
        <begin position="125"/>
        <end position="220"/>
    </location>
</feature>
<keyword evidence="1" id="KW-0812">Transmembrane</keyword>
<keyword evidence="1" id="KW-0472">Membrane</keyword>
<keyword evidence="1" id="KW-1133">Transmembrane helix</keyword>
<dbReference type="InterPro" id="IPR011105">
    <property type="entry name" value="Cell_wall_hydrolase_SleB"/>
</dbReference>
<accession>A0A964RLB4</accession>
<dbReference type="RefSeq" id="WP_160358845.1">
    <property type="nucleotide sequence ID" value="NZ_WSRQ01000010.1"/>
</dbReference>
<evidence type="ECO:0000313" key="3">
    <source>
        <dbReference type="EMBL" id="MVX63751.1"/>
    </source>
</evidence>
<dbReference type="Pfam" id="PF07486">
    <property type="entry name" value="Hydrolase_2"/>
    <property type="match status" value="1"/>
</dbReference>
<protein>
    <recommendedName>
        <fullName evidence="2">Cell wall hydrolase SleB domain-containing protein</fullName>
    </recommendedName>
</protein>
<evidence type="ECO:0000313" key="4">
    <source>
        <dbReference type="Proteomes" id="UP000656077"/>
    </source>
</evidence>
<gene>
    <name evidence="3" type="ORF">GKZ28_08590</name>
</gene>
<dbReference type="Gene3D" id="1.10.10.2520">
    <property type="entry name" value="Cell wall hydrolase SleB, domain 1"/>
    <property type="match status" value="1"/>
</dbReference>
<dbReference type="Proteomes" id="UP000656077">
    <property type="component" value="Unassembled WGS sequence"/>
</dbReference>
<dbReference type="InterPro" id="IPR042047">
    <property type="entry name" value="SleB_dom1"/>
</dbReference>
<sequence>MKRQEVIIFTTILIVSVTLISSIFIYNKNLKHKKEIVKLLQAQDISKKNTQQQYSLINEFKKYESNDENSKDFITELSNINDNNYSIDIENKQQYAYIEEDGSISVNSEDVMLLAKLINSEAGDEPFEGKIAVANVVLYRSKENKESIKDVIYAPSQFDGVQTKLFSDNPSNESFIAAREALNGKKVLDKAYYFANLKLCNPSWATEERFLCRIGDHWFFKQ</sequence>
<dbReference type="GO" id="GO:0016787">
    <property type="term" value="F:hydrolase activity"/>
    <property type="evidence" value="ECO:0007669"/>
    <property type="project" value="InterPro"/>
</dbReference>
<evidence type="ECO:0000259" key="2">
    <source>
        <dbReference type="Pfam" id="PF07486"/>
    </source>
</evidence>
<organism evidence="3 4">
    <name type="scientific">Clostridium chromiireducens</name>
    <dbReference type="NCBI Taxonomy" id="225345"/>
    <lineage>
        <taxon>Bacteria</taxon>
        <taxon>Bacillati</taxon>
        <taxon>Bacillota</taxon>
        <taxon>Clostridia</taxon>
        <taxon>Eubacteriales</taxon>
        <taxon>Clostridiaceae</taxon>
        <taxon>Clostridium</taxon>
    </lineage>
</organism>
<evidence type="ECO:0000256" key="1">
    <source>
        <dbReference type="SAM" id="Phobius"/>
    </source>
</evidence>
<dbReference type="EMBL" id="WSRQ01000010">
    <property type="protein sequence ID" value="MVX63751.1"/>
    <property type="molecule type" value="Genomic_DNA"/>
</dbReference>
<proteinExistence type="predicted"/>
<feature type="transmembrane region" description="Helical" evidence="1">
    <location>
        <begin position="6"/>
        <end position="26"/>
    </location>
</feature>
<reference evidence="3" key="1">
    <citation type="submission" date="2019-12" db="EMBL/GenBank/DDBJ databases">
        <title>Microbes associate with the intestines of laboratory mice.</title>
        <authorList>
            <person name="Navarre W."/>
            <person name="Wong E."/>
        </authorList>
    </citation>
    <scope>NUCLEOTIDE SEQUENCE</scope>
    <source>
        <strain evidence="3">NM79_F5</strain>
    </source>
</reference>
<comment type="caution">
    <text evidence="3">The sequence shown here is derived from an EMBL/GenBank/DDBJ whole genome shotgun (WGS) entry which is preliminary data.</text>
</comment>
<name>A0A964RLB4_9CLOT</name>